<dbReference type="EMBL" id="AP027729">
    <property type="protein sequence ID" value="BDZ43466.1"/>
    <property type="molecule type" value="Genomic_DNA"/>
</dbReference>
<sequence length="112" mass="11528">MSAGTCVVASGLGAFRRVLDDGAAGALFAVDDPAALARTVVRLLDDPEERGRLAASGARFVHRFDWSAVTAEVLAVYETVVATSEASDGVDADPSLLARIGRRLRPGGGDAS</sequence>
<proteinExistence type="predicted"/>
<dbReference type="Pfam" id="PF13692">
    <property type="entry name" value="Glyco_trans_1_4"/>
    <property type="match status" value="1"/>
</dbReference>
<dbReference type="PANTHER" id="PTHR45947:SF3">
    <property type="entry name" value="SULFOQUINOVOSYL TRANSFERASE SQD2"/>
    <property type="match status" value="1"/>
</dbReference>
<name>A0ABM8G5R9_9CELL</name>
<reference evidence="3" key="1">
    <citation type="journal article" date="2019" name="Int. J. Syst. Evol. Microbiol.">
        <title>The Global Catalogue of Microorganisms (GCM) 10K type strain sequencing project: providing services to taxonomists for standard genome sequencing and annotation.</title>
        <authorList>
            <consortium name="The Broad Institute Genomics Platform"/>
            <consortium name="The Broad Institute Genome Sequencing Center for Infectious Disease"/>
            <person name="Wu L."/>
            <person name="Ma J."/>
        </authorList>
    </citation>
    <scope>NUCLEOTIDE SEQUENCE [LARGE SCALE GENOMIC DNA]</scope>
    <source>
        <strain evidence="3">NBRC 108565</strain>
    </source>
</reference>
<dbReference type="PANTHER" id="PTHR45947">
    <property type="entry name" value="SULFOQUINOVOSYL TRANSFERASE SQD2"/>
    <property type="match status" value="1"/>
</dbReference>
<dbReference type="InterPro" id="IPR050194">
    <property type="entry name" value="Glycosyltransferase_grp1"/>
</dbReference>
<dbReference type="Gene3D" id="3.40.50.2000">
    <property type="entry name" value="Glycogen Phosphorylase B"/>
    <property type="match status" value="2"/>
</dbReference>
<evidence type="ECO:0000313" key="2">
    <source>
        <dbReference type="EMBL" id="BDZ43466.1"/>
    </source>
</evidence>
<dbReference type="SUPFAM" id="SSF53756">
    <property type="entry name" value="UDP-Glycosyltransferase/glycogen phosphorylase"/>
    <property type="match status" value="1"/>
</dbReference>
<protein>
    <recommendedName>
        <fullName evidence="1">D-inositol 3-phosphate glycosyltransferase</fullName>
    </recommendedName>
</protein>
<keyword evidence="3" id="KW-1185">Reference proteome</keyword>
<evidence type="ECO:0000256" key="1">
    <source>
        <dbReference type="ARBA" id="ARBA00021292"/>
    </source>
</evidence>
<dbReference type="RefSeq" id="WP_350227571.1">
    <property type="nucleotide sequence ID" value="NZ_AP027729.1"/>
</dbReference>
<evidence type="ECO:0000313" key="3">
    <source>
        <dbReference type="Proteomes" id="UP001321475"/>
    </source>
</evidence>
<gene>
    <name evidence="2" type="ORF">GCM10025865_27650</name>
</gene>
<accession>A0ABM8G5R9</accession>
<dbReference type="Proteomes" id="UP001321475">
    <property type="component" value="Chromosome"/>
</dbReference>
<organism evidence="2 3">
    <name type="scientific">Paraoerskovia sediminicola</name>
    <dbReference type="NCBI Taxonomy" id="1138587"/>
    <lineage>
        <taxon>Bacteria</taxon>
        <taxon>Bacillati</taxon>
        <taxon>Actinomycetota</taxon>
        <taxon>Actinomycetes</taxon>
        <taxon>Micrococcales</taxon>
        <taxon>Cellulomonadaceae</taxon>
        <taxon>Paraoerskovia</taxon>
    </lineage>
</organism>